<dbReference type="GO" id="GO:0016020">
    <property type="term" value="C:membrane"/>
    <property type="evidence" value="ECO:0007669"/>
    <property type="project" value="UniProtKB-SubCell"/>
</dbReference>
<dbReference type="PANTHER" id="PTHR11266">
    <property type="entry name" value="PEROXISOMAL MEMBRANE PROTEIN 2, PXMP2 MPV17"/>
    <property type="match status" value="1"/>
</dbReference>
<comment type="similarity">
    <text evidence="2 6">Belongs to the peroxisomal membrane protein PXMP2/4 family.</text>
</comment>
<organism evidence="7 8">
    <name type="scientific">Symbiochloris irregularis</name>
    <dbReference type="NCBI Taxonomy" id="706552"/>
    <lineage>
        <taxon>Eukaryota</taxon>
        <taxon>Viridiplantae</taxon>
        <taxon>Chlorophyta</taxon>
        <taxon>core chlorophytes</taxon>
        <taxon>Trebouxiophyceae</taxon>
        <taxon>Trebouxiales</taxon>
        <taxon>Trebouxiaceae</taxon>
        <taxon>Symbiochloris</taxon>
    </lineage>
</organism>
<evidence type="ECO:0000256" key="5">
    <source>
        <dbReference type="ARBA" id="ARBA00023136"/>
    </source>
</evidence>
<evidence type="ECO:0000313" key="8">
    <source>
        <dbReference type="Proteomes" id="UP001465755"/>
    </source>
</evidence>
<protein>
    <recommendedName>
        <fullName evidence="9">Peroxisomal membrane protein PMP22</fullName>
    </recommendedName>
</protein>
<gene>
    <name evidence="7" type="ORF">WJX73_001108</name>
</gene>
<name>A0AAW1P8J2_9CHLO</name>
<sequence>MSREPGVLELAWRRYQRELSHQPLRTKALTSCALAGLSDLAAQKVHAQGSIRWSRTGLMALYGLLWTGPAGHYWQNFVQKLFAGKKDPNSIAAKVILENLTFSPLMNSMFMAYVSIVIEGNSAQKTRQNLQASFAAVQAQAWKLWPLVSIINYTYVPLRFRVLVMNVVALFWSTFLNLRSRSVAAKQLT</sequence>
<evidence type="ECO:0000256" key="4">
    <source>
        <dbReference type="ARBA" id="ARBA00022989"/>
    </source>
</evidence>
<keyword evidence="5" id="KW-0472">Membrane</keyword>
<proteinExistence type="inferred from homology"/>
<comment type="subcellular location">
    <subcellularLocation>
        <location evidence="1">Membrane</location>
        <topology evidence="1">Multi-pass membrane protein</topology>
    </subcellularLocation>
</comment>
<dbReference type="EMBL" id="JALJOQ010000039">
    <property type="protein sequence ID" value="KAK9805989.1"/>
    <property type="molecule type" value="Genomic_DNA"/>
</dbReference>
<accession>A0AAW1P8J2</accession>
<evidence type="ECO:0008006" key="9">
    <source>
        <dbReference type="Google" id="ProtNLM"/>
    </source>
</evidence>
<reference evidence="7 8" key="1">
    <citation type="journal article" date="2024" name="Nat. Commun.">
        <title>Phylogenomics reveals the evolutionary origins of lichenization in chlorophyte algae.</title>
        <authorList>
            <person name="Puginier C."/>
            <person name="Libourel C."/>
            <person name="Otte J."/>
            <person name="Skaloud P."/>
            <person name="Haon M."/>
            <person name="Grisel S."/>
            <person name="Petersen M."/>
            <person name="Berrin J.G."/>
            <person name="Delaux P.M."/>
            <person name="Dal Grande F."/>
            <person name="Keller J."/>
        </authorList>
    </citation>
    <scope>NUCLEOTIDE SEQUENCE [LARGE SCALE GENOMIC DNA]</scope>
    <source>
        <strain evidence="7 8">SAG 2036</strain>
    </source>
</reference>
<dbReference type="InterPro" id="IPR007248">
    <property type="entry name" value="Mpv17_PMP22"/>
</dbReference>
<dbReference type="PANTHER" id="PTHR11266:SF46">
    <property type="entry name" value="OS08G0566900 PROTEIN"/>
    <property type="match status" value="1"/>
</dbReference>
<dbReference type="Proteomes" id="UP001465755">
    <property type="component" value="Unassembled WGS sequence"/>
</dbReference>
<keyword evidence="4" id="KW-1133">Transmembrane helix</keyword>
<keyword evidence="3" id="KW-0812">Transmembrane</keyword>
<dbReference type="Pfam" id="PF04117">
    <property type="entry name" value="Mpv17_PMP22"/>
    <property type="match status" value="1"/>
</dbReference>
<evidence type="ECO:0000256" key="2">
    <source>
        <dbReference type="ARBA" id="ARBA00006824"/>
    </source>
</evidence>
<dbReference type="GO" id="GO:0005737">
    <property type="term" value="C:cytoplasm"/>
    <property type="evidence" value="ECO:0007669"/>
    <property type="project" value="TreeGrafter"/>
</dbReference>
<dbReference type="AlphaFoldDB" id="A0AAW1P8J2"/>
<evidence type="ECO:0000256" key="1">
    <source>
        <dbReference type="ARBA" id="ARBA00004141"/>
    </source>
</evidence>
<evidence type="ECO:0000313" key="7">
    <source>
        <dbReference type="EMBL" id="KAK9805989.1"/>
    </source>
</evidence>
<keyword evidence="8" id="KW-1185">Reference proteome</keyword>
<evidence type="ECO:0000256" key="3">
    <source>
        <dbReference type="ARBA" id="ARBA00022692"/>
    </source>
</evidence>
<evidence type="ECO:0000256" key="6">
    <source>
        <dbReference type="RuleBase" id="RU363053"/>
    </source>
</evidence>
<comment type="caution">
    <text evidence="7">The sequence shown here is derived from an EMBL/GenBank/DDBJ whole genome shotgun (WGS) entry which is preliminary data.</text>
</comment>